<evidence type="ECO:0000313" key="2">
    <source>
        <dbReference type="EMBL" id="MDI3321135.1"/>
    </source>
</evidence>
<feature type="domain" description="DUF5703" evidence="1">
    <location>
        <begin position="34"/>
        <end position="318"/>
    </location>
</feature>
<dbReference type="InterPro" id="IPR043757">
    <property type="entry name" value="DUF5703_N"/>
</dbReference>
<dbReference type="Proteomes" id="UP001226434">
    <property type="component" value="Unassembled WGS sequence"/>
</dbReference>
<dbReference type="InterPro" id="IPR008928">
    <property type="entry name" value="6-hairpin_glycosidase_sf"/>
</dbReference>
<proteinExistence type="predicted"/>
<evidence type="ECO:0000259" key="1">
    <source>
        <dbReference type="Pfam" id="PF18961"/>
    </source>
</evidence>
<sequence>MTSTRKKISLLLPIIFFYLISFAQPKELSNYNVIWHTQSKNSSESMPCGGGDIGLNVWVENGDVLFYISRSGSFDENNQMLTLGRMRLHFSSNPFAGKDFKQELKLLEGGVVISGNNTEVNLWVDVFRPVVHVNIKSPKRIDITASYENWRTADRLIKGAELRANSYKAPQPFDVVMYKDDVQALNGEILFYHRNRDDKQNVFDYTVDKEGMSSVKEQMFNPLANNTFGGVVKAKNMQFVKTDTGTYCNTFFTSWQLKTKSAVSSQQIDIALNVSQAATIDVWKNELDNILRDAAANSSTALQKTKAWWQQFWNRSYVMIEGKDSFVSRNYNLFRYMLGCNAYGKWPTKFNGGLFVFDPVFVKSNQPYPYSPDFRLWGGGTMTAQNQRLVYYPMIKSGDFDMLKPQFDFYLNALRNAELRSAVYWNHKGACFTEQIENFGLPNVTEYNLKRPADYDVGLEYNAWLEYLWDTVFEFCQMMLETQRYEGRDIKEYIPFIESCLTFFDEHYQYIAKKLGAKAFSEKGEYIFYPGSAAETYKGAYNSTTTICALKVILDRMLALPDQYLDTAQRSKWQKMLQRIPVIPLQMINGKTTLAPALVWARVQNAEAPQLYPVFPWGIYGIGKPGLDTAINTYQLDSQVIKTRSPIGWKQHNIFAARLGLTYEAAALTKEKFADGPYRFPAFWGPGYDWSPDHNWGGSAMIGLQEMLMQVDDKKIYLLPAWPKNWNAKFKLHAPYKTTVEGEVKDGKIVNLLVMPAERRTDVIVKIEFVSQTEFFIQSKEPTK</sequence>
<protein>
    <submittedName>
        <fullName evidence="2">DUF5703 domain-containing protein</fullName>
    </submittedName>
</protein>
<dbReference type="InterPro" id="IPR012341">
    <property type="entry name" value="6hp_glycosidase-like_sf"/>
</dbReference>
<gene>
    <name evidence="2" type="ORF">QJ048_15180</name>
</gene>
<name>A0ABT6RFF6_9BACT</name>
<dbReference type="InterPro" id="IPR013780">
    <property type="entry name" value="Glyco_hydro_b"/>
</dbReference>
<keyword evidence="3" id="KW-1185">Reference proteome</keyword>
<evidence type="ECO:0000313" key="3">
    <source>
        <dbReference type="Proteomes" id="UP001226434"/>
    </source>
</evidence>
<dbReference type="EMBL" id="JASBRG010000007">
    <property type="protein sequence ID" value="MDI3321135.1"/>
    <property type="molecule type" value="Genomic_DNA"/>
</dbReference>
<organism evidence="2 3">
    <name type="scientific">Pinibacter soli</name>
    <dbReference type="NCBI Taxonomy" id="3044211"/>
    <lineage>
        <taxon>Bacteria</taxon>
        <taxon>Pseudomonadati</taxon>
        <taxon>Bacteroidota</taxon>
        <taxon>Chitinophagia</taxon>
        <taxon>Chitinophagales</taxon>
        <taxon>Chitinophagaceae</taxon>
        <taxon>Pinibacter</taxon>
    </lineage>
</organism>
<dbReference type="SUPFAM" id="SSF48208">
    <property type="entry name" value="Six-hairpin glycosidases"/>
    <property type="match status" value="1"/>
</dbReference>
<comment type="caution">
    <text evidence="2">The sequence shown here is derived from an EMBL/GenBank/DDBJ whole genome shotgun (WGS) entry which is preliminary data.</text>
</comment>
<dbReference type="RefSeq" id="WP_282335244.1">
    <property type="nucleotide sequence ID" value="NZ_JASBRG010000007.1"/>
</dbReference>
<dbReference type="Gene3D" id="2.60.40.1180">
    <property type="entry name" value="Golgi alpha-mannosidase II"/>
    <property type="match status" value="1"/>
</dbReference>
<accession>A0ABT6RFF6</accession>
<dbReference type="Gene3D" id="1.50.10.10">
    <property type="match status" value="1"/>
</dbReference>
<dbReference type="Pfam" id="PF18961">
    <property type="entry name" value="DUF5703_N"/>
    <property type="match status" value="1"/>
</dbReference>
<reference evidence="2 3" key="1">
    <citation type="submission" date="2023-05" db="EMBL/GenBank/DDBJ databases">
        <title>Genome sequence of Pinibacter sp. MAH-24.</title>
        <authorList>
            <person name="Huq M.A."/>
        </authorList>
    </citation>
    <scope>NUCLEOTIDE SEQUENCE [LARGE SCALE GENOMIC DNA]</scope>
    <source>
        <strain evidence="2 3">MAH-24</strain>
    </source>
</reference>